<proteinExistence type="predicted"/>
<protein>
    <recommendedName>
        <fullName evidence="3">PKD domain-containing protein</fullName>
    </recommendedName>
</protein>
<evidence type="ECO:0008006" key="3">
    <source>
        <dbReference type="Google" id="ProtNLM"/>
    </source>
</evidence>
<comment type="caution">
    <text evidence="1">The sequence shown here is derived from an EMBL/GenBank/DDBJ whole genome shotgun (WGS) entry which is preliminary data.</text>
</comment>
<sequence>MNNQLSNISTQYRKFSKGQYIEHTQFNEFLDFFEDQDRLSRVMLQGVGIVCGLKPKPVYKDRVLKSIQLSQGIALTTDGDLLTLNKTNKVSDELYVSDLKTISIDQKEYTHFKKYDNVKAEYPTFYDAGKQIELWELATDSEKKSDFQPIEKLSDLENKYLLLYLENYEKIVKPCRGVDCDNHGVQQIRNIKVLVTNGDGIRYIRDKDKIQHHPLFEKDILKDVKLERVIIDHLISEQGIDKSFSSDDLKKMYSSVLEKNGYGKSVFSKINAISQIIGMPEVDHEIFEAKLKEHLTQLTGFQYVYDVVKDLTNTYSEITALLPKAFTQCFPNLVSFPKHVMLGKLTSKIQLDPYRHQFYNSPVLDDDKAGQKIRLLISRFAQQAESFRYSHDFEDRSEIKITPSHKLNSLSNQAIPFYYEVSEEFLKTWSFDKTNNRSSKENLGYNTDLLSPDAHIQNPVSFNIDRNSFYNIEGHQGMNYQEAYEQIKRIRDRQQLGFDIVMLSFTELVRNKDLSKAYFNDYVEKNSGLEHLHGVEKGGTFVMVYETNGKETTVVADFSLPYICCTPKVKINLSLPGTTICAEAGRIPFTVFPFNGVVTADVDPRFSGVVELVNGLYFFNPQLVSPELHNQEIAFSVNGSPVDCSIKVISQPKVKIDVASVAYPEGSSVETKVSFRISGDNVADYQYSWDFLGNGSFITLNPDTDGNVSYSFYNLYPKRIPTIKVNVTGNGCSQNIVISDWYKEIPIVINSIQFPEGGNCCEGVAG</sequence>
<reference evidence="1 2" key="1">
    <citation type="submission" date="2016-10" db="EMBL/GenBank/DDBJ databases">
        <authorList>
            <person name="Varghese N."/>
            <person name="Submissions S."/>
        </authorList>
    </citation>
    <scope>NUCLEOTIDE SEQUENCE [LARGE SCALE GENOMIC DNA]</scope>
    <source>
        <strain evidence="1 2">CGMCC 1.10941</strain>
    </source>
</reference>
<dbReference type="Proteomes" id="UP000199242">
    <property type="component" value="Unassembled WGS sequence"/>
</dbReference>
<keyword evidence="2" id="KW-1185">Reference proteome</keyword>
<dbReference type="EMBL" id="FNHD01000016">
    <property type="protein sequence ID" value="SDM18963.1"/>
    <property type="molecule type" value="Genomic_DNA"/>
</dbReference>
<name>A0ABY0QZX4_9FLAO</name>
<evidence type="ECO:0000313" key="1">
    <source>
        <dbReference type="EMBL" id="SDM18963.1"/>
    </source>
</evidence>
<organism evidence="1 2">
    <name type="scientific">Chryseobacterium taihuense</name>
    <dbReference type="NCBI Taxonomy" id="1141221"/>
    <lineage>
        <taxon>Bacteria</taxon>
        <taxon>Pseudomonadati</taxon>
        <taxon>Bacteroidota</taxon>
        <taxon>Flavobacteriia</taxon>
        <taxon>Flavobacteriales</taxon>
        <taxon>Weeksellaceae</taxon>
        <taxon>Chryseobacterium group</taxon>
        <taxon>Chryseobacterium</taxon>
    </lineage>
</organism>
<gene>
    <name evidence="1" type="ORF">SAMN05216273_11649</name>
</gene>
<evidence type="ECO:0000313" key="2">
    <source>
        <dbReference type="Proteomes" id="UP000199242"/>
    </source>
</evidence>
<dbReference type="RefSeq" id="WP_143019056.1">
    <property type="nucleotide sequence ID" value="NZ_FNHD01000016.1"/>
</dbReference>
<accession>A0ABY0QZX4</accession>